<dbReference type="InterPro" id="IPR003661">
    <property type="entry name" value="HisK_dim/P_dom"/>
</dbReference>
<dbReference type="PRINTS" id="PR00344">
    <property type="entry name" value="BCTRLSENSOR"/>
</dbReference>
<dbReference type="CDD" id="cd06225">
    <property type="entry name" value="HAMP"/>
    <property type="match status" value="1"/>
</dbReference>
<keyword evidence="4" id="KW-0808">Transferase</keyword>
<keyword evidence="7" id="KW-0807">Transducer</keyword>
<sequence>MTGTGPPTSEREERPERSFGSRLARSVLPGVVRRNYALKFALALLVVVLLIAAIGIVSFVQIQEIIEDDAENTLRSTATIQADSVSEWTAGMESQTRGIAASDVYGTRDRERIRDHLRDSQTLVGAEIVGAHYVGPDHEAIVASTDPDYEGRAVATTVPAWRGPIERATNESDDRRTVATSDRAYEHNGQLLVTFARPVRVGDGVLVLVADVRQGFERLHGTDTIATTSVLNTDGHEVAAPRQTWPVALADTPAFETARQGETETHERADDVVAFAPVDGTDWIVVAEAPKSQLYEASETVGRNVGVLVASSLVALAVVGLVLGRGTVLPLIRLRERTQELEAGNFDADLRTDREDEIGRLFASFGQMRDALREQIRETEAARERAERSRREVARQNERLDQFASTVSHDLRNPLNVADGYREMLAMELAENEEIDRERHQEYVTRIDESHDRMGAIIDDVLALAREGESIDDTVEIDLEELATAAWSNVDHGEATLSVVGTRTFEGDRDRLLRALENLFRNAIEHGGSVVTVEVGPTEAGFYVADDGSGIPPDAVDEVFEYGKTTTEGGTGFGLAIVEAIVAAHDWTIEVDETVTEGATFVVEGVGVDGAETETETTDERATAEAADFTVGDENGNENEDGNERDDGDGRTQPTHDL</sequence>
<evidence type="ECO:0000256" key="8">
    <source>
        <dbReference type="SAM" id="Coils"/>
    </source>
</evidence>
<keyword evidence="6" id="KW-0902">Two-component regulatory system</keyword>
<dbReference type="Gene3D" id="6.10.250.1910">
    <property type="match status" value="1"/>
</dbReference>
<feature type="region of interest" description="Disordered" evidence="9">
    <location>
        <begin position="607"/>
        <end position="658"/>
    </location>
</feature>
<dbReference type="InterPro" id="IPR003594">
    <property type="entry name" value="HATPase_dom"/>
</dbReference>
<dbReference type="InterPro" id="IPR050736">
    <property type="entry name" value="Sensor_HK_Regulatory"/>
</dbReference>
<evidence type="ECO:0000259" key="12">
    <source>
        <dbReference type="PROSITE" id="PS50885"/>
    </source>
</evidence>
<dbReference type="RefSeq" id="WP_338004453.1">
    <property type="nucleotide sequence ID" value="NZ_JAOPKA010000009.1"/>
</dbReference>
<gene>
    <name evidence="13" type="ORF">OB960_14630</name>
</gene>
<dbReference type="CDD" id="cd18773">
    <property type="entry name" value="PDC1_HK_sensor"/>
    <property type="match status" value="1"/>
</dbReference>
<accession>A0AAP2YZT8</accession>
<evidence type="ECO:0000256" key="3">
    <source>
        <dbReference type="ARBA" id="ARBA00022553"/>
    </source>
</evidence>
<evidence type="ECO:0000256" key="5">
    <source>
        <dbReference type="ARBA" id="ARBA00022777"/>
    </source>
</evidence>
<dbReference type="SMART" id="SM00304">
    <property type="entry name" value="HAMP"/>
    <property type="match status" value="1"/>
</dbReference>
<evidence type="ECO:0000256" key="1">
    <source>
        <dbReference type="ARBA" id="ARBA00000085"/>
    </source>
</evidence>
<comment type="catalytic activity">
    <reaction evidence="1">
        <text>ATP + protein L-histidine = ADP + protein N-phospho-L-histidine.</text>
        <dbReference type="EC" id="2.7.13.3"/>
    </reaction>
</comment>
<protein>
    <recommendedName>
        <fullName evidence="2">histidine kinase</fullName>
        <ecNumber evidence="2">2.7.13.3</ecNumber>
    </recommendedName>
</protein>
<dbReference type="InterPro" id="IPR036097">
    <property type="entry name" value="HisK_dim/P_sf"/>
</dbReference>
<dbReference type="PROSITE" id="PS50885">
    <property type="entry name" value="HAMP"/>
    <property type="match status" value="1"/>
</dbReference>
<dbReference type="EMBL" id="JAOPKA010000009">
    <property type="protein sequence ID" value="MCU4742629.1"/>
    <property type="molecule type" value="Genomic_DNA"/>
</dbReference>
<dbReference type="SMART" id="SM00388">
    <property type="entry name" value="HisKA"/>
    <property type="match status" value="1"/>
</dbReference>
<dbReference type="AlphaFoldDB" id="A0AAP2YZT8"/>
<dbReference type="EC" id="2.7.13.3" evidence="2"/>
<keyword evidence="10" id="KW-0812">Transmembrane</keyword>
<keyword evidence="5 13" id="KW-0418">Kinase</keyword>
<evidence type="ECO:0000259" key="11">
    <source>
        <dbReference type="PROSITE" id="PS50109"/>
    </source>
</evidence>
<dbReference type="CDD" id="cd00075">
    <property type="entry name" value="HATPase"/>
    <property type="match status" value="1"/>
</dbReference>
<dbReference type="Pfam" id="PF02518">
    <property type="entry name" value="HATPase_c"/>
    <property type="match status" value="1"/>
</dbReference>
<feature type="coiled-coil region" evidence="8">
    <location>
        <begin position="369"/>
        <end position="406"/>
    </location>
</feature>
<dbReference type="CDD" id="cd00082">
    <property type="entry name" value="HisKA"/>
    <property type="match status" value="1"/>
</dbReference>
<dbReference type="GO" id="GO:0000155">
    <property type="term" value="F:phosphorelay sensor kinase activity"/>
    <property type="evidence" value="ECO:0007669"/>
    <property type="project" value="InterPro"/>
</dbReference>
<evidence type="ECO:0000256" key="6">
    <source>
        <dbReference type="ARBA" id="ARBA00023012"/>
    </source>
</evidence>
<name>A0AAP2YZT8_9EURY</name>
<reference evidence="13" key="1">
    <citation type="submission" date="2022-09" db="EMBL/GenBank/DDBJ databases">
        <title>Enrichment on poylsaccharides allowed isolation of novel metabolic and taxonomic groups of Haloarchaea.</title>
        <authorList>
            <person name="Sorokin D.Y."/>
            <person name="Elcheninov A.G."/>
            <person name="Khizhniak T.V."/>
            <person name="Kolganova T.V."/>
            <person name="Kublanov I.V."/>
        </authorList>
    </citation>
    <scope>NUCLEOTIDE SEQUENCE</scope>
    <source>
        <strain evidence="13">AArc-xg1-1</strain>
    </source>
</reference>
<feature type="domain" description="HAMP" evidence="12">
    <location>
        <begin position="325"/>
        <end position="377"/>
    </location>
</feature>
<feature type="compositionally biased region" description="Low complexity" evidence="9">
    <location>
        <begin position="624"/>
        <end position="634"/>
    </location>
</feature>
<organism evidence="13 14">
    <name type="scientific">Natronoglomus mannanivorans</name>
    <dbReference type="NCBI Taxonomy" id="2979990"/>
    <lineage>
        <taxon>Archaea</taxon>
        <taxon>Methanobacteriati</taxon>
        <taxon>Methanobacteriota</taxon>
        <taxon>Stenosarchaea group</taxon>
        <taxon>Halobacteria</taxon>
        <taxon>Halobacteriales</taxon>
        <taxon>Natrialbaceae</taxon>
        <taxon>Natronoglomus</taxon>
    </lineage>
</organism>
<dbReference type="PROSITE" id="PS50109">
    <property type="entry name" value="HIS_KIN"/>
    <property type="match status" value="1"/>
</dbReference>
<dbReference type="SUPFAM" id="SSF47384">
    <property type="entry name" value="Homodimeric domain of signal transducing histidine kinase"/>
    <property type="match status" value="1"/>
</dbReference>
<dbReference type="InterPro" id="IPR003660">
    <property type="entry name" value="HAMP_dom"/>
</dbReference>
<dbReference type="Gene3D" id="1.10.287.130">
    <property type="match status" value="1"/>
</dbReference>
<dbReference type="InterPro" id="IPR005467">
    <property type="entry name" value="His_kinase_dom"/>
</dbReference>
<dbReference type="InterPro" id="IPR004358">
    <property type="entry name" value="Sig_transdc_His_kin-like_C"/>
</dbReference>
<evidence type="ECO:0000256" key="10">
    <source>
        <dbReference type="SAM" id="Phobius"/>
    </source>
</evidence>
<dbReference type="Gene3D" id="3.30.565.10">
    <property type="entry name" value="Histidine kinase-like ATPase, C-terminal domain"/>
    <property type="match status" value="1"/>
</dbReference>
<dbReference type="SUPFAM" id="SSF158472">
    <property type="entry name" value="HAMP domain-like"/>
    <property type="match status" value="1"/>
</dbReference>
<keyword evidence="10" id="KW-0472">Membrane</keyword>
<evidence type="ECO:0000313" key="14">
    <source>
        <dbReference type="Proteomes" id="UP001321018"/>
    </source>
</evidence>
<dbReference type="PANTHER" id="PTHR43711:SF1">
    <property type="entry name" value="HISTIDINE KINASE 1"/>
    <property type="match status" value="1"/>
</dbReference>
<dbReference type="GO" id="GO:0016020">
    <property type="term" value="C:membrane"/>
    <property type="evidence" value="ECO:0007669"/>
    <property type="project" value="InterPro"/>
</dbReference>
<evidence type="ECO:0000313" key="13">
    <source>
        <dbReference type="EMBL" id="MCU4742629.1"/>
    </source>
</evidence>
<comment type="caution">
    <text evidence="13">The sequence shown here is derived from an EMBL/GenBank/DDBJ whole genome shotgun (WGS) entry which is preliminary data.</text>
</comment>
<dbReference type="Proteomes" id="UP001321018">
    <property type="component" value="Unassembled WGS sequence"/>
</dbReference>
<keyword evidence="10" id="KW-1133">Transmembrane helix</keyword>
<keyword evidence="3" id="KW-0597">Phosphoprotein</keyword>
<feature type="compositionally biased region" description="Acidic residues" evidence="9">
    <location>
        <begin position="635"/>
        <end position="647"/>
    </location>
</feature>
<dbReference type="Pfam" id="PF00672">
    <property type="entry name" value="HAMP"/>
    <property type="match status" value="1"/>
</dbReference>
<proteinExistence type="predicted"/>
<dbReference type="Pfam" id="PF00512">
    <property type="entry name" value="HisKA"/>
    <property type="match status" value="1"/>
</dbReference>
<dbReference type="SUPFAM" id="SSF55874">
    <property type="entry name" value="ATPase domain of HSP90 chaperone/DNA topoisomerase II/histidine kinase"/>
    <property type="match status" value="1"/>
</dbReference>
<evidence type="ECO:0000256" key="9">
    <source>
        <dbReference type="SAM" id="MobiDB-lite"/>
    </source>
</evidence>
<dbReference type="SMART" id="SM00387">
    <property type="entry name" value="HATPase_c"/>
    <property type="match status" value="1"/>
</dbReference>
<dbReference type="InterPro" id="IPR036890">
    <property type="entry name" value="HATPase_C_sf"/>
</dbReference>
<evidence type="ECO:0000256" key="4">
    <source>
        <dbReference type="ARBA" id="ARBA00022679"/>
    </source>
</evidence>
<feature type="compositionally biased region" description="Basic and acidic residues" evidence="9">
    <location>
        <begin position="648"/>
        <end position="658"/>
    </location>
</feature>
<dbReference type="PANTHER" id="PTHR43711">
    <property type="entry name" value="TWO-COMPONENT HISTIDINE KINASE"/>
    <property type="match status" value="1"/>
</dbReference>
<feature type="transmembrane region" description="Helical" evidence="10">
    <location>
        <begin position="40"/>
        <end position="60"/>
    </location>
</feature>
<evidence type="ECO:0000256" key="2">
    <source>
        <dbReference type="ARBA" id="ARBA00012438"/>
    </source>
</evidence>
<feature type="domain" description="Histidine kinase" evidence="11">
    <location>
        <begin position="406"/>
        <end position="604"/>
    </location>
</feature>
<evidence type="ECO:0000256" key="7">
    <source>
        <dbReference type="ARBA" id="ARBA00023224"/>
    </source>
</evidence>
<keyword evidence="8" id="KW-0175">Coiled coil</keyword>